<dbReference type="NCBIfam" id="TIGR02436">
    <property type="entry name" value="four helix bundle protein"/>
    <property type="match status" value="1"/>
</dbReference>
<dbReference type="GeneID" id="66975642"/>
<dbReference type="PANTHER" id="PTHR38471">
    <property type="entry name" value="FOUR HELIX BUNDLE PROTEIN"/>
    <property type="match status" value="1"/>
</dbReference>
<dbReference type="Gene3D" id="1.20.1440.60">
    <property type="entry name" value="23S rRNA-intervening sequence"/>
    <property type="match status" value="1"/>
</dbReference>
<gene>
    <name evidence="1" type="ORF">AS202_13045</name>
</gene>
<dbReference type="eggNOG" id="ENOG5032YWC">
    <property type="taxonomic scope" value="Bacteria"/>
</dbReference>
<accession>A0A0S7EA26</accession>
<dbReference type="Pfam" id="PF05635">
    <property type="entry name" value="23S_rRNA_IVP"/>
    <property type="match status" value="1"/>
</dbReference>
<dbReference type="CDD" id="cd16377">
    <property type="entry name" value="23S_rRNA_IVP_like"/>
    <property type="match status" value="1"/>
</dbReference>
<dbReference type="PANTHER" id="PTHR38471:SF2">
    <property type="entry name" value="FOUR HELIX BUNDLE PROTEIN"/>
    <property type="match status" value="1"/>
</dbReference>
<name>A0A0S7EA26_9FLAO</name>
<proteinExistence type="predicted"/>
<dbReference type="SUPFAM" id="SSF158446">
    <property type="entry name" value="IVS-encoded protein-like"/>
    <property type="match status" value="1"/>
</dbReference>
<dbReference type="KEGG" id="mod:AS202_13045"/>
<dbReference type="InterPro" id="IPR036583">
    <property type="entry name" value="23S_rRNA_IVS_sf"/>
</dbReference>
<dbReference type="NCBIfam" id="NF008911">
    <property type="entry name" value="PRK12275.1-2"/>
    <property type="match status" value="1"/>
</dbReference>
<organism evidence="1 2">
    <name type="scientific">Myroides odoratimimus</name>
    <dbReference type="NCBI Taxonomy" id="76832"/>
    <lineage>
        <taxon>Bacteria</taxon>
        <taxon>Pseudomonadati</taxon>
        <taxon>Bacteroidota</taxon>
        <taxon>Flavobacteriia</taxon>
        <taxon>Flavobacteriales</taxon>
        <taxon>Flavobacteriaceae</taxon>
        <taxon>Myroides</taxon>
    </lineage>
</organism>
<evidence type="ECO:0000313" key="1">
    <source>
        <dbReference type="EMBL" id="ALU27019.1"/>
    </source>
</evidence>
<dbReference type="AlphaFoldDB" id="A0A0S7EA26"/>
<dbReference type="InterPro" id="IPR012657">
    <property type="entry name" value="23S_rRNA-intervening_sequence"/>
</dbReference>
<protein>
    <submittedName>
        <fullName evidence="1">Four helix bundle protein</fullName>
    </submittedName>
</protein>
<dbReference type="RefSeq" id="WP_006259132.1">
    <property type="nucleotide sequence ID" value="NZ_BCMQ01000008.1"/>
</dbReference>
<sequence length="118" mass="13611">MNTHRDLEVWKYSVEFVSTVYDITKDFPKEEIYGLSSQLRQSAVAIPSNIAEGSARKGNKEYKQFLYIALGNLAELETQLVIAHDLNYLENIAQYDSTITEIRSMLYTLIKSLKKKKE</sequence>
<reference evidence="1 2" key="1">
    <citation type="journal article" date="2016" name="J. Zhejiang Univ. Sci. B">
        <title>Antibiotic resistance mechanisms of Myroides sp.</title>
        <authorList>
            <person name="Hu S."/>
            <person name="Yuan S."/>
            <person name="Qu H."/>
            <person name="Jiang T."/>
            <person name="Zhou Y."/>
            <person name="Wang M."/>
            <person name="Ming D."/>
        </authorList>
    </citation>
    <scope>NUCLEOTIDE SEQUENCE [LARGE SCALE GENOMIC DNA]</scope>
    <source>
        <strain evidence="1 2">PR63039</strain>
    </source>
</reference>
<dbReference type="EMBL" id="CP013690">
    <property type="protein sequence ID" value="ALU27019.1"/>
    <property type="molecule type" value="Genomic_DNA"/>
</dbReference>
<evidence type="ECO:0000313" key="2">
    <source>
        <dbReference type="Proteomes" id="UP000069030"/>
    </source>
</evidence>
<dbReference type="Proteomes" id="UP000069030">
    <property type="component" value="Chromosome"/>
</dbReference>